<keyword evidence="1" id="KW-0812">Transmembrane</keyword>
<keyword evidence="1" id="KW-1133">Transmembrane helix</keyword>
<evidence type="ECO:0000313" key="3">
    <source>
        <dbReference type="Proteomes" id="UP000823612"/>
    </source>
</evidence>
<evidence type="ECO:0000313" key="2">
    <source>
        <dbReference type="EMBL" id="MBO8431873.1"/>
    </source>
</evidence>
<dbReference type="Proteomes" id="UP000823612">
    <property type="component" value="Unassembled WGS sequence"/>
</dbReference>
<comment type="caution">
    <text evidence="2">The sequence shown here is derived from an EMBL/GenBank/DDBJ whole genome shotgun (WGS) entry which is preliminary data.</text>
</comment>
<dbReference type="AlphaFoldDB" id="A0A9D9H1Z9"/>
<reference evidence="2" key="2">
    <citation type="journal article" date="2021" name="PeerJ">
        <title>Extensive microbial diversity within the chicken gut microbiome revealed by metagenomics and culture.</title>
        <authorList>
            <person name="Gilroy R."/>
            <person name="Ravi A."/>
            <person name="Getino M."/>
            <person name="Pursley I."/>
            <person name="Horton D.L."/>
            <person name="Alikhan N.F."/>
            <person name="Baker D."/>
            <person name="Gharbi K."/>
            <person name="Hall N."/>
            <person name="Watson M."/>
            <person name="Adriaenssens E.M."/>
            <person name="Foster-Nyarko E."/>
            <person name="Jarju S."/>
            <person name="Secka A."/>
            <person name="Antonio M."/>
            <person name="Oren A."/>
            <person name="Chaudhuri R.R."/>
            <person name="La Ragione R."/>
            <person name="Hildebrand F."/>
            <person name="Pallen M.J."/>
        </authorList>
    </citation>
    <scope>NUCLEOTIDE SEQUENCE</scope>
    <source>
        <strain evidence="2">2889</strain>
    </source>
</reference>
<evidence type="ECO:0000256" key="1">
    <source>
        <dbReference type="SAM" id="Phobius"/>
    </source>
</evidence>
<keyword evidence="1" id="KW-0472">Membrane</keyword>
<name>A0A9D9H1Z9_9BACT</name>
<accession>A0A9D9H1Z9</accession>
<reference evidence="2" key="1">
    <citation type="submission" date="2020-10" db="EMBL/GenBank/DDBJ databases">
        <authorList>
            <person name="Gilroy R."/>
        </authorList>
    </citation>
    <scope>NUCLEOTIDE SEQUENCE</scope>
    <source>
        <strain evidence="2">2889</strain>
    </source>
</reference>
<proteinExistence type="predicted"/>
<organism evidence="2 3">
    <name type="scientific">Candidatus Pullibacteroides excrementavium</name>
    <dbReference type="NCBI Taxonomy" id="2840905"/>
    <lineage>
        <taxon>Bacteria</taxon>
        <taxon>Pseudomonadati</taxon>
        <taxon>Bacteroidota</taxon>
        <taxon>Bacteroidia</taxon>
        <taxon>Bacteroidales</taxon>
        <taxon>Candidatus Pullibacteroides</taxon>
    </lineage>
</organism>
<dbReference type="EMBL" id="JADIMZ010000014">
    <property type="protein sequence ID" value="MBO8431873.1"/>
    <property type="molecule type" value="Genomic_DNA"/>
</dbReference>
<sequence>MARKRRSLPYDPRIVNGAYKIFFSGKTMHTWRRNYHVPLNYPIPSPDSPVETTEKTEKTDGATVFWFIAMVAVALLDFVLFCWFLAVWLY</sequence>
<feature type="transmembrane region" description="Helical" evidence="1">
    <location>
        <begin position="64"/>
        <end position="89"/>
    </location>
</feature>
<protein>
    <submittedName>
        <fullName evidence="2">Uncharacterized protein</fullName>
    </submittedName>
</protein>
<gene>
    <name evidence="2" type="ORF">IAB08_01075</name>
</gene>